<dbReference type="GO" id="GO:0005975">
    <property type="term" value="P:carbohydrate metabolic process"/>
    <property type="evidence" value="ECO:0007669"/>
    <property type="project" value="InterPro"/>
</dbReference>
<dbReference type="Pfam" id="PF00728">
    <property type="entry name" value="Glyco_hydro_20"/>
    <property type="match status" value="2"/>
</dbReference>
<evidence type="ECO:0000259" key="7">
    <source>
        <dbReference type="Pfam" id="PF00728"/>
    </source>
</evidence>
<organism evidence="9 10">
    <name type="scientific">Niabella soli DSM 19437</name>
    <dbReference type="NCBI Taxonomy" id="929713"/>
    <lineage>
        <taxon>Bacteria</taxon>
        <taxon>Pseudomonadati</taxon>
        <taxon>Bacteroidota</taxon>
        <taxon>Chitinophagia</taxon>
        <taxon>Chitinophagales</taxon>
        <taxon>Chitinophagaceae</taxon>
        <taxon>Niabella</taxon>
    </lineage>
</organism>
<comment type="similarity">
    <text evidence="2">Belongs to the glycosyl hydrolase 20 family.</text>
</comment>
<dbReference type="Proteomes" id="UP000003586">
    <property type="component" value="Chromosome"/>
</dbReference>
<evidence type="ECO:0000256" key="1">
    <source>
        <dbReference type="ARBA" id="ARBA00001231"/>
    </source>
</evidence>
<dbReference type="InterPro" id="IPR015882">
    <property type="entry name" value="HEX_bac_N"/>
</dbReference>
<dbReference type="eggNOG" id="COG3525">
    <property type="taxonomic scope" value="Bacteria"/>
</dbReference>
<feature type="domain" description="Beta-hexosaminidase bacterial type N-terminal" evidence="8">
    <location>
        <begin position="25"/>
        <end position="140"/>
    </location>
</feature>
<dbReference type="PRINTS" id="PR00738">
    <property type="entry name" value="GLHYDRLASE20"/>
</dbReference>
<evidence type="ECO:0000256" key="5">
    <source>
        <dbReference type="ARBA" id="ARBA00023295"/>
    </source>
</evidence>
<dbReference type="RefSeq" id="WP_025298682.1">
    <property type="nucleotide sequence ID" value="NZ_CP007035.1"/>
</dbReference>
<dbReference type="STRING" id="929713.NIASO_04160"/>
<dbReference type="GO" id="GO:0004563">
    <property type="term" value="F:beta-N-acetylhexosaminidase activity"/>
    <property type="evidence" value="ECO:0007669"/>
    <property type="project" value="UniProtKB-EC"/>
</dbReference>
<evidence type="ECO:0000259" key="8">
    <source>
        <dbReference type="Pfam" id="PF02838"/>
    </source>
</evidence>
<dbReference type="InterPro" id="IPR029018">
    <property type="entry name" value="Hex-like_dom2"/>
</dbReference>
<reference evidence="9 10" key="1">
    <citation type="submission" date="2013-12" db="EMBL/GenBank/DDBJ databases">
        <authorList>
            <consortium name="DOE Joint Genome Institute"/>
            <person name="Eisen J."/>
            <person name="Huntemann M."/>
            <person name="Han J."/>
            <person name="Chen A."/>
            <person name="Kyrpides N."/>
            <person name="Mavromatis K."/>
            <person name="Markowitz V."/>
            <person name="Palaniappan K."/>
            <person name="Ivanova N."/>
            <person name="Schaumberg A."/>
            <person name="Pati A."/>
            <person name="Liolios K."/>
            <person name="Nordberg H.P."/>
            <person name="Cantor M.N."/>
            <person name="Hua S.X."/>
            <person name="Woyke T."/>
        </authorList>
    </citation>
    <scope>NUCLEOTIDE SEQUENCE [LARGE SCALE GENOMIC DNA]</scope>
    <source>
        <strain evidence="10">DSM 19437</strain>
    </source>
</reference>
<feature type="domain" description="Glycoside hydrolase family 20 catalytic" evidence="7">
    <location>
        <begin position="252"/>
        <end position="307"/>
    </location>
</feature>
<sequence>MIKRLMLIVPIVLLFLAVAAQSSLNIIPEPRQISIQQGHLDVHQLKTVRVTTGDQKALCDYTVTQFAKRKIALTNTASKEKGILFIKDATLLNKEAYRLTIDLHGVRIVASANPGFFYGIQTLLQLIDLNHPLPYCSIKDSPAFSFRGYMVDVGRNYQSIDKLKEQIDVMARYKLNVFHFHATEDIAWRFESKKYPQLNAATNMTRNPGKFYSEAAIKELMQYCSERNILFLPEIDMPGHSAAFTRVFHTTMQSESGTKIVKELLNEFIATYHPEYLHIGGDEVKITNKNFLPEITALLEQKGIKTVGWSPGGNIGDRTIRQMWMREPLDTTRGFRFIDSRHLYLNHMDPLETVTTIFYREIGDIPKEDKNIKGATLCLWPDRRLENENDAFKMNAVYPGMLAFAERTWNGGGIKNWQSNIGSPGEKRTASFARFETILLAHKAFYFSNKPFPYVKQANSIWDLYGPYDNNGQLSEKFEPELSVKLPHPFKQMVGGTIILRHWWAPLIEGAIDHPKDSTTVYATTRIWCNAAGIKKFWIGFNDISRSPATDSPPIGKWDTRESRVWVNGQPIAPPHWKRGGAKGNPETPLIDEGYSYRLPTLIHLKKGWNHILIKAPAGSFKGKNWENPVKWMFTFIQVDK</sequence>
<evidence type="ECO:0000313" key="10">
    <source>
        <dbReference type="Proteomes" id="UP000003586"/>
    </source>
</evidence>
<dbReference type="PANTHER" id="PTHR22600:SF57">
    <property type="entry name" value="BETA-N-ACETYLHEXOSAMINIDASE"/>
    <property type="match status" value="1"/>
</dbReference>
<dbReference type="HOGENOM" id="CLU_013588_0_0_10"/>
<dbReference type="SUPFAM" id="SSF51445">
    <property type="entry name" value="(Trans)glycosidases"/>
    <property type="match status" value="1"/>
</dbReference>
<dbReference type="Pfam" id="PF02838">
    <property type="entry name" value="Glyco_hydro_20b"/>
    <property type="match status" value="1"/>
</dbReference>
<dbReference type="OrthoDB" id="726159at2"/>
<dbReference type="EC" id="3.2.1.52" evidence="3"/>
<feature type="domain" description="Glycoside hydrolase family 20 catalytic" evidence="7">
    <location>
        <begin position="144"/>
        <end position="246"/>
    </location>
</feature>
<dbReference type="InterPro" id="IPR017853">
    <property type="entry name" value="GH"/>
</dbReference>
<name>W0F603_9BACT</name>
<dbReference type="EMBL" id="CP007035">
    <property type="protein sequence ID" value="AHF17233.1"/>
    <property type="molecule type" value="Genomic_DNA"/>
</dbReference>
<dbReference type="KEGG" id="nso:NIASO_04160"/>
<keyword evidence="10" id="KW-1185">Reference proteome</keyword>
<dbReference type="GO" id="GO:0016020">
    <property type="term" value="C:membrane"/>
    <property type="evidence" value="ECO:0007669"/>
    <property type="project" value="TreeGrafter"/>
</dbReference>
<keyword evidence="5" id="KW-0326">Glycosidase</keyword>
<evidence type="ECO:0000256" key="2">
    <source>
        <dbReference type="ARBA" id="ARBA00006285"/>
    </source>
</evidence>
<dbReference type="InterPro" id="IPR025705">
    <property type="entry name" value="Beta_hexosaminidase_sua/sub"/>
</dbReference>
<proteinExistence type="inferred from homology"/>
<dbReference type="AlphaFoldDB" id="W0F603"/>
<evidence type="ECO:0000256" key="4">
    <source>
        <dbReference type="ARBA" id="ARBA00022801"/>
    </source>
</evidence>
<dbReference type="Gene3D" id="3.30.379.10">
    <property type="entry name" value="Chitobiase/beta-hexosaminidase domain 2-like"/>
    <property type="match status" value="1"/>
</dbReference>
<feature type="active site" description="Proton donor" evidence="6">
    <location>
        <position position="283"/>
    </location>
</feature>
<evidence type="ECO:0000313" key="9">
    <source>
        <dbReference type="EMBL" id="AHF17233.1"/>
    </source>
</evidence>
<gene>
    <name evidence="9" type="ORF">NIASO_04160</name>
</gene>
<dbReference type="GO" id="GO:0030203">
    <property type="term" value="P:glycosaminoglycan metabolic process"/>
    <property type="evidence" value="ECO:0007669"/>
    <property type="project" value="TreeGrafter"/>
</dbReference>
<dbReference type="Gene3D" id="3.20.20.80">
    <property type="entry name" value="Glycosidases"/>
    <property type="match status" value="1"/>
</dbReference>
<accession>W0F603</accession>
<keyword evidence="4" id="KW-0378">Hydrolase</keyword>
<evidence type="ECO:0000256" key="3">
    <source>
        <dbReference type="ARBA" id="ARBA00012663"/>
    </source>
</evidence>
<dbReference type="SUPFAM" id="SSF55545">
    <property type="entry name" value="beta-N-acetylhexosaminidase-like domain"/>
    <property type="match status" value="1"/>
</dbReference>
<dbReference type="PANTHER" id="PTHR22600">
    <property type="entry name" value="BETA-HEXOSAMINIDASE"/>
    <property type="match status" value="1"/>
</dbReference>
<dbReference type="InterPro" id="IPR015883">
    <property type="entry name" value="Glyco_hydro_20_cat"/>
</dbReference>
<comment type="catalytic activity">
    <reaction evidence="1">
        <text>Hydrolysis of terminal non-reducing N-acetyl-D-hexosamine residues in N-acetyl-beta-D-hexosaminides.</text>
        <dbReference type="EC" id="3.2.1.52"/>
    </reaction>
</comment>
<protein>
    <recommendedName>
        <fullName evidence="3">beta-N-acetylhexosaminidase</fullName>
        <ecNumber evidence="3">3.2.1.52</ecNumber>
    </recommendedName>
</protein>
<evidence type="ECO:0000256" key="6">
    <source>
        <dbReference type="PIRSR" id="PIRSR625705-1"/>
    </source>
</evidence>